<evidence type="ECO:0000256" key="1">
    <source>
        <dbReference type="ARBA" id="ARBA00022448"/>
    </source>
</evidence>
<sequence length="267" mass="27989">MNSTRTNKFVMAFLATVFVVMTTGILSDALFSAPAPEKPGYLIEASDASGGGANAPAKEEVSIAVLMQSADPARGENVYKRCAACHTAEKGGPNKVGPNLWDIVNRPAASIEGFNYSAAMKEFAAEGNKWDYEHLNKFLFSPRGYIKGTIMGFAGDKKDNERADLIAYLRTLSDDPAPLPEAEAAPASGDEAAPATEGEAAPAQDAKPAQTEEDQSAPEAAPADGSAQETAPSDDAQQPEETKPTGQGEQEQNPASDPETQDAVPAN</sequence>
<dbReference type="GO" id="GO:0020037">
    <property type="term" value="F:heme binding"/>
    <property type="evidence" value="ECO:0007669"/>
    <property type="project" value="InterPro"/>
</dbReference>
<keyword evidence="2 6" id="KW-0349">Heme</keyword>
<evidence type="ECO:0000256" key="5">
    <source>
        <dbReference type="ARBA" id="ARBA00023004"/>
    </source>
</evidence>
<keyword evidence="3 6" id="KW-0479">Metal-binding</keyword>
<organism evidence="9 10">
    <name type="scientific">Falsochrobactrum ovis</name>
    <dbReference type="NCBI Taxonomy" id="1293442"/>
    <lineage>
        <taxon>Bacteria</taxon>
        <taxon>Pseudomonadati</taxon>
        <taxon>Pseudomonadota</taxon>
        <taxon>Alphaproteobacteria</taxon>
        <taxon>Hyphomicrobiales</taxon>
        <taxon>Brucellaceae</taxon>
        <taxon>Falsochrobactrum</taxon>
    </lineage>
</organism>
<dbReference type="InterPro" id="IPR002327">
    <property type="entry name" value="Cyt_c_1A/1B"/>
</dbReference>
<gene>
    <name evidence="9" type="ORF">C7374_101267</name>
</gene>
<evidence type="ECO:0000313" key="10">
    <source>
        <dbReference type="Proteomes" id="UP000249453"/>
    </source>
</evidence>
<dbReference type="Proteomes" id="UP000249453">
    <property type="component" value="Unassembled WGS sequence"/>
</dbReference>
<evidence type="ECO:0000256" key="6">
    <source>
        <dbReference type="PROSITE-ProRule" id="PRU00433"/>
    </source>
</evidence>
<dbReference type="PROSITE" id="PS51007">
    <property type="entry name" value="CYTC"/>
    <property type="match status" value="1"/>
</dbReference>
<evidence type="ECO:0000313" key="9">
    <source>
        <dbReference type="EMBL" id="RAK33942.1"/>
    </source>
</evidence>
<dbReference type="OrthoDB" id="9805828at2"/>
<accession>A0A364JYY6</accession>
<dbReference type="GO" id="GO:0009055">
    <property type="term" value="F:electron transfer activity"/>
    <property type="evidence" value="ECO:0007669"/>
    <property type="project" value="InterPro"/>
</dbReference>
<feature type="region of interest" description="Disordered" evidence="7">
    <location>
        <begin position="174"/>
        <end position="267"/>
    </location>
</feature>
<feature type="domain" description="Cytochrome c" evidence="8">
    <location>
        <begin position="70"/>
        <end position="173"/>
    </location>
</feature>
<feature type="compositionally biased region" description="Low complexity" evidence="7">
    <location>
        <begin position="180"/>
        <end position="203"/>
    </location>
</feature>
<dbReference type="InterPro" id="IPR009056">
    <property type="entry name" value="Cyt_c-like_dom"/>
</dbReference>
<evidence type="ECO:0000256" key="4">
    <source>
        <dbReference type="ARBA" id="ARBA00022982"/>
    </source>
</evidence>
<dbReference type="PANTHER" id="PTHR11961">
    <property type="entry name" value="CYTOCHROME C"/>
    <property type="match status" value="1"/>
</dbReference>
<proteinExistence type="predicted"/>
<evidence type="ECO:0000256" key="2">
    <source>
        <dbReference type="ARBA" id="ARBA00022617"/>
    </source>
</evidence>
<comment type="caution">
    <text evidence="9">The sequence shown here is derived from an EMBL/GenBank/DDBJ whole genome shotgun (WGS) entry which is preliminary data.</text>
</comment>
<dbReference type="PRINTS" id="PR00604">
    <property type="entry name" value="CYTCHRMECIAB"/>
</dbReference>
<dbReference type="EMBL" id="QLMK01000001">
    <property type="protein sequence ID" value="RAK33942.1"/>
    <property type="molecule type" value="Genomic_DNA"/>
</dbReference>
<dbReference type="SUPFAM" id="SSF46626">
    <property type="entry name" value="Cytochrome c"/>
    <property type="match status" value="1"/>
</dbReference>
<evidence type="ECO:0000256" key="3">
    <source>
        <dbReference type="ARBA" id="ARBA00022723"/>
    </source>
</evidence>
<keyword evidence="10" id="KW-1185">Reference proteome</keyword>
<dbReference type="AlphaFoldDB" id="A0A364JYY6"/>
<dbReference type="InterPro" id="IPR036909">
    <property type="entry name" value="Cyt_c-like_dom_sf"/>
</dbReference>
<evidence type="ECO:0000256" key="7">
    <source>
        <dbReference type="SAM" id="MobiDB-lite"/>
    </source>
</evidence>
<dbReference type="GO" id="GO:0046872">
    <property type="term" value="F:metal ion binding"/>
    <property type="evidence" value="ECO:0007669"/>
    <property type="project" value="UniProtKB-KW"/>
</dbReference>
<keyword evidence="5 6" id="KW-0408">Iron</keyword>
<evidence type="ECO:0000259" key="8">
    <source>
        <dbReference type="PROSITE" id="PS51007"/>
    </source>
</evidence>
<keyword evidence="4" id="KW-0249">Electron transport</keyword>
<keyword evidence="1" id="KW-0813">Transport</keyword>
<protein>
    <submittedName>
        <fullName evidence="9">Cytochrome c</fullName>
    </submittedName>
</protein>
<dbReference type="Gene3D" id="1.10.760.10">
    <property type="entry name" value="Cytochrome c-like domain"/>
    <property type="match status" value="1"/>
</dbReference>
<reference evidence="9 10" key="1">
    <citation type="submission" date="2018-06" db="EMBL/GenBank/DDBJ databases">
        <title>Genomic Encyclopedia of Type Strains, Phase IV (KMG-IV): sequencing the most valuable type-strain genomes for metagenomic binning, comparative biology and taxonomic classification.</title>
        <authorList>
            <person name="Goeker M."/>
        </authorList>
    </citation>
    <scope>NUCLEOTIDE SEQUENCE [LARGE SCALE GENOMIC DNA]</scope>
    <source>
        <strain evidence="9 10">DSM 26720</strain>
    </source>
</reference>
<feature type="compositionally biased region" description="Polar residues" evidence="7">
    <location>
        <begin position="244"/>
        <end position="255"/>
    </location>
</feature>
<dbReference type="Pfam" id="PF00034">
    <property type="entry name" value="Cytochrom_C"/>
    <property type="match status" value="1"/>
</dbReference>
<name>A0A364JYY6_9HYPH</name>